<reference evidence="6 7" key="1">
    <citation type="submission" date="2016-07" db="EMBL/GenBank/DDBJ databases">
        <title>Pervasive Adenine N6-methylation of Active Genes in Fungi.</title>
        <authorList>
            <consortium name="DOE Joint Genome Institute"/>
            <person name="Mondo S.J."/>
            <person name="Dannebaum R.O."/>
            <person name="Kuo R.C."/>
            <person name="Labutti K."/>
            <person name="Haridas S."/>
            <person name="Kuo A."/>
            <person name="Salamov A."/>
            <person name="Ahrendt S.R."/>
            <person name="Lipzen A."/>
            <person name="Sullivan W."/>
            <person name="Andreopoulos W.B."/>
            <person name="Clum A."/>
            <person name="Lindquist E."/>
            <person name="Daum C."/>
            <person name="Ramamoorthy G.K."/>
            <person name="Gryganskyi A."/>
            <person name="Culley D."/>
            <person name="Magnuson J.K."/>
            <person name="James T.Y."/>
            <person name="O'Malley M.A."/>
            <person name="Stajich J.E."/>
            <person name="Spatafora J.W."/>
            <person name="Visel A."/>
            <person name="Grigoriev I.V."/>
        </authorList>
    </citation>
    <scope>NUCLEOTIDE SEQUENCE [LARGE SCALE GENOMIC DNA]</scope>
    <source>
        <strain evidence="6 7">NRRL 1336</strain>
    </source>
</reference>
<dbReference type="PANTHER" id="PTHR13146:SF0">
    <property type="entry name" value="SOLUTE CARRIER FAMILY 35 MEMBER F6"/>
    <property type="match status" value="1"/>
</dbReference>
<evidence type="ECO:0000256" key="1">
    <source>
        <dbReference type="ARBA" id="ARBA00004141"/>
    </source>
</evidence>
<proteinExistence type="predicted"/>
<evidence type="ECO:0000256" key="3">
    <source>
        <dbReference type="ARBA" id="ARBA00022989"/>
    </source>
</evidence>
<gene>
    <name evidence="6" type="ORF">BCR42DRAFT_412045</name>
</gene>
<keyword evidence="7" id="KW-1185">Reference proteome</keyword>
<evidence type="ECO:0008006" key="8">
    <source>
        <dbReference type="Google" id="ProtNLM"/>
    </source>
</evidence>
<feature type="transmembrane region" description="Helical" evidence="5">
    <location>
        <begin position="350"/>
        <end position="376"/>
    </location>
</feature>
<feature type="transmembrane region" description="Helical" evidence="5">
    <location>
        <begin position="189"/>
        <end position="211"/>
    </location>
</feature>
<feature type="transmembrane region" description="Helical" evidence="5">
    <location>
        <begin position="271"/>
        <end position="289"/>
    </location>
</feature>
<feature type="transmembrane region" description="Helical" evidence="5">
    <location>
        <begin position="231"/>
        <end position="251"/>
    </location>
</feature>
<feature type="transmembrane region" description="Helical" evidence="5">
    <location>
        <begin position="163"/>
        <end position="182"/>
    </location>
</feature>
<evidence type="ECO:0000256" key="4">
    <source>
        <dbReference type="ARBA" id="ARBA00023136"/>
    </source>
</evidence>
<sequence length="411" mass="45887">MPSNTRSGPTSSTVSILMIGMLVSGVCNTILNKYQDMQCVGNCEDPDPTQRRYFEQPVWQTLNMFVGETFVWAVYLYQKWQQRRSRTMTSLSSADYPPSTVQQLDASGLVDDVVDHSFKDHPSSTLPALKGFKALLFWIPTICDLTATTLMNVGLILTSASVYQMLRGAVVIFTGLFSYLFLNRRLRAFEWFSLVCVVLGVAVVGLSSVLFPQARPSDGVEKLATDVDWQSFAGVLLILGAQIFTATQFVVEEKILAHYHVTPLEAVGLEGSFGVISVLGSLPILHVLFRDQTDYFDMVQGFHDFFDHPGVWQTGIAISISIAFFNWFGLTMTHTVSATARSTIDASRTFFIWMVSIYLGWEMFSWIQVVGFIIMVTGTSYFNGVLRWPFASDSERSENDGETQPLLSSSD</sequence>
<evidence type="ECO:0000313" key="6">
    <source>
        <dbReference type="EMBL" id="ORZ19017.1"/>
    </source>
</evidence>
<dbReference type="EMBL" id="MCGE01000008">
    <property type="protein sequence ID" value="ORZ19017.1"/>
    <property type="molecule type" value="Genomic_DNA"/>
</dbReference>
<dbReference type="PIRSF" id="PIRSF036436">
    <property type="entry name" value="UCP036436"/>
    <property type="match status" value="1"/>
</dbReference>
<dbReference type="AlphaFoldDB" id="A0A1X2IML0"/>
<dbReference type="STRING" id="90262.A0A1X2IML0"/>
<dbReference type="InterPro" id="IPR037185">
    <property type="entry name" value="EmrE-like"/>
</dbReference>
<evidence type="ECO:0000256" key="5">
    <source>
        <dbReference type="SAM" id="Phobius"/>
    </source>
</evidence>
<feature type="transmembrane region" description="Helical" evidence="5">
    <location>
        <begin position="12"/>
        <end position="31"/>
    </location>
</feature>
<comment type="caution">
    <text evidence="6">The sequence shown here is derived from an EMBL/GenBank/DDBJ whole genome shotgun (WGS) entry which is preliminary data.</text>
</comment>
<feature type="transmembrane region" description="Helical" evidence="5">
    <location>
        <begin position="135"/>
        <end position="157"/>
    </location>
</feature>
<comment type="subcellular location">
    <subcellularLocation>
        <location evidence="1">Membrane</location>
        <topology evidence="1">Multi-pass membrane protein</topology>
    </subcellularLocation>
</comment>
<dbReference type="GO" id="GO:0015165">
    <property type="term" value="F:pyrimidine nucleotide-sugar transmembrane transporter activity"/>
    <property type="evidence" value="ECO:0007669"/>
    <property type="project" value="InterPro"/>
</dbReference>
<evidence type="ECO:0000256" key="2">
    <source>
        <dbReference type="ARBA" id="ARBA00022692"/>
    </source>
</evidence>
<evidence type="ECO:0000313" key="7">
    <source>
        <dbReference type="Proteomes" id="UP000193560"/>
    </source>
</evidence>
<organism evidence="6 7">
    <name type="scientific">Absidia repens</name>
    <dbReference type="NCBI Taxonomy" id="90262"/>
    <lineage>
        <taxon>Eukaryota</taxon>
        <taxon>Fungi</taxon>
        <taxon>Fungi incertae sedis</taxon>
        <taxon>Mucoromycota</taxon>
        <taxon>Mucoromycotina</taxon>
        <taxon>Mucoromycetes</taxon>
        <taxon>Mucorales</taxon>
        <taxon>Cunninghamellaceae</taxon>
        <taxon>Absidia</taxon>
    </lineage>
</organism>
<dbReference type="Proteomes" id="UP000193560">
    <property type="component" value="Unassembled WGS sequence"/>
</dbReference>
<dbReference type="PANTHER" id="PTHR13146">
    <property type="match status" value="1"/>
</dbReference>
<keyword evidence="4 5" id="KW-0472">Membrane</keyword>
<dbReference type="Pfam" id="PF04142">
    <property type="entry name" value="Nuc_sug_transp"/>
    <property type="match status" value="1"/>
</dbReference>
<protein>
    <recommendedName>
        <fullName evidence="8">Integral membrane protein</fullName>
    </recommendedName>
</protein>
<keyword evidence="2 5" id="KW-0812">Transmembrane</keyword>
<dbReference type="InterPro" id="IPR012404">
    <property type="entry name" value="UCP036436"/>
</dbReference>
<dbReference type="InterPro" id="IPR007271">
    <property type="entry name" value="Nuc_sug_transpt"/>
</dbReference>
<dbReference type="SUPFAM" id="SSF103481">
    <property type="entry name" value="Multidrug resistance efflux transporter EmrE"/>
    <property type="match status" value="1"/>
</dbReference>
<dbReference type="GO" id="GO:0000139">
    <property type="term" value="C:Golgi membrane"/>
    <property type="evidence" value="ECO:0007669"/>
    <property type="project" value="InterPro"/>
</dbReference>
<dbReference type="OrthoDB" id="29773at2759"/>
<feature type="transmembrane region" description="Helical" evidence="5">
    <location>
        <begin position="309"/>
        <end position="329"/>
    </location>
</feature>
<keyword evidence="3 5" id="KW-1133">Transmembrane helix</keyword>
<name>A0A1X2IML0_9FUNG</name>
<accession>A0A1X2IML0</accession>